<dbReference type="InterPro" id="IPR014044">
    <property type="entry name" value="CAP_dom"/>
</dbReference>
<dbReference type="EMBL" id="CP041659">
    <property type="protein sequence ID" value="QDP18873.1"/>
    <property type="molecule type" value="Genomic_DNA"/>
</dbReference>
<dbReference type="PROSITE" id="PS01009">
    <property type="entry name" value="CRISP_1"/>
    <property type="match status" value="1"/>
</dbReference>
<gene>
    <name evidence="3" type="ORF">FMM02_02185</name>
</gene>
<dbReference type="Pfam" id="PF00188">
    <property type="entry name" value="CAP"/>
    <property type="match status" value="1"/>
</dbReference>
<evidence type="ECO:0000313" key="4">
    <source>
        <dbReference type="Proteomes" id="UP000321857"/>
    </source>
</evidence>
<feature type="chain" id="PRO_5022015465" evidence="1">
    <location>
        <begin position="19"/>
        <end position="192"/>
    </location>
</feature>
<keyword evidence="3" id="KW-0645">Protease</keyword>
<dbReference type="GO" id="GO:0005576">
    <property type="term" value="C:extracellular region"/>
    <property type="evidence" value="ECO:0007669"/>
    <property type="project" value="InterPro"/>
</dbReference>
<proteinExistence type="predicted"/>
<dbReference type="GO" id="GO:0008233">
    <property type="term" value="F:peptidase activity"/>
    <property type="evidence" value="ECO:0007669"/>
    <property type="project" value="UniProtKB-KW"/>
</dbReference>
<dbReference type="InterPro" id="IPR018244">
    <property type="entry name" value="Allrgn_V5/Tpx1_CS"/>
</dbReference>
<dbReference type="PANTHER" id="PTHR10334">
    <property type="entry name" value="CYSTEINE-RICH SECRETORY PROTEIN-RELATED"/>
    <property type="match status" value="1"/>
</dbReference>
<dbReference type="PROSITE" id="PS01010">
    <property type="entry name" value="CRISP_2"/>
    <property type="match status" value="1"/>
</dbReference>
<evidence type="ECO:0000256" key="1">
    <source>
        <dbReference type="SAM" id="SignalP"/>
    </source>
</evidence>
<name>A0A516IPL9_9SPHN</name>
<reference evidence="3 4" key="1">
    <citation type="submission" date="2019-07" db="EMBL/GenBank/DDBJ databases">
        <title>Sphingomonas AE3 Genome sequencing and assembly.</title>
        <authorList>
            <person name="Kim H."/>
        </authorList>
    </citation>
    <scope>NUCLEOTIDE SEQUENCE [LARGE SCALE GENOMIC DNA]</scope>
    <source>
        <strain evidence="3 4">AE3</strain>
    </source>
</reference>
<dbReference type="AlphaFoldDB" id="A0A516IPL9"/>
<feature type="domain" description="SCP" evidence="2">
    <location>
        <begin position="48"/>
        <end position="188"/>
    </location>
</feature>
<protein>
    <submittedName>
        <fullName evidence="3">Serine protease</fullName>
    </submittedName>
</protein>
<accession>A0A516IPL9</accession>
<feature type="signal peptide" evidence="1">
    <location>
        <begin position="1"/>
        <end position="18"/>
    </location>
</feature>
<dbReference type="Gene3D" id="3.40.33.10">
    <property type="entry name" value="CAP"/>
    <property type="match status" value="1"/>
</dbReference>
<dbReference type="KEGG" id="sxa:FMM02_02185"/>
<dbReference type="SMART" id="SM00198">
    <property type="entry name" value="SCP"/>
    <property type="match status" value="1"/>
</dbReference>
<dbReference type="GO" id="GO:0006508">
    <property type="term" value="P:proteolysis"/>
    <property type="evidence" value="ECO:0007669"/>
    <property type="project" value="UniProtKB-KW"/>
</dbReference>
<dbReference type="InterPro" id="IPR001283">
    <property type="entry name" value="CRISP-related"/>
</dbReference>
<dbReference type="PRINTS" id="PR00837">
    <property type="entry name" value="V5TPXLIKE"/>
</dbReference>
<keyword evidence="1" id="KW-0732">Signal</keyword>
<dbReference type="OrthoDB" id="9794228at2"/>
<keyword evidence="4" id="KW-1185">Reference proteome</keyword>
<dbReference type="Proteomes" id="UP000321857">
    <property type="component" value="Chromosome"/>
</dbReference>
<evidence type="ECO:0000313" key="3">
    <source>
        <dbReference type="EMBL" id="QDP18873.1"/>
    </source>
</evidence>
<sequence>MAAMMRALLTGLALIVPAAAPGEQFRPTIQRESVPWVDPRPAPRGERLLISAMLDGHNSARASYGVAALSWDPALARSAMVYARRLAASGRFEHDPANRGPAPQGENLFMGTRAAYSYAEMVGGWVNERRHYRPGPVPTNSRTGDFSAVGHYTQIIWPTTQRVGCATASSRSHDYLVCRYWPAGNVVGTRLR</sequence>
<dbReference type="SUPFAM" id="SSF55797">
    <property type="entry name" value="PR-1-like"/>
    <property type="match status" value="1"/>
</dbReference>
<dbReference type="InterPro" id="IPR035940">
    <property type="entry name" value="CAP_sf"/>
</dbReference>
<evidence type="ECO:0000259" key="2">
    <source>
        <dbReference type="SMART" id="SM00198"/>
    </source>
</evidence>
<keyword evidence="3" id="KW-0378">Hydrolase</keyword>
<organism evidence="3 4">
    <name type="scientific">Sphingomonas xanthus</name>
    <dbReference type="NCBI Taxonomy" id="2594473"/>
    <lineage>
        <taxon>Bacteria</taxon>
        <taxon>Pseudomonadati</taxon>
        <taxon>Pseudomonadota</taxon>
        <taxon>Alphaproteobacteria</taxon>
        <taxon>Sphingomonadales</taxon>
        <taxon>Sphingomonadaceae</taxon>
        <taxon>Sphingomonas</taxon>
    </lineage>
</organism>